<dbReference type="PROSITE" id="PS50006">
    <property type="entry name" value="FHA_DOMAIN"/>
    <property type="match status" value="1"/>
</dbReference>
<organism evidence="11 12">
    <name type="scientific">Leishmania martiniquensis</name>
    <dbReference type="NCBI Taxonomy" id="1580590"/>
    <lineage>
        <taxon>Eukaryota</taxon>
        <taxon>Discoba</taxon>
        <taxon>Euglenozoa</taxon>
        <taxon>Kinetoplastea</taxon>
        <taxon>Metakinetoplastina</taxon>
        <taxon>Trypanosomatida</taxon>
        <taxon>Trypanosomatidae</taxon>
        <taxon>Leishmaniinae</taxon>
        <taxon>Leishmania</taxon>
    </lineage>
</organism>
<feature type="region of interest" description="Disordered" evidence="9">
    <location>
        <begin position="970"/>
        <end position="1007"/>
    </location>
</feature>
<feature type="compositionally biased region" description="Polar residues" evidence="9">
    <location>
        <begin position="608"/>
        <end position="631"/>
    </location>
</feature>
<dbReference type="PANTHER" id="PTHR12162">
    <property type="entry name" value="NIBRIN-RELATED"/>
    <property type="match status" value="1"/>
</dbReference>
<evidence type="ECO:0000256" key="7">
    <source>
        <dbReference type="ARBA" id="ARBA00023306"/>
    </source>
</evidence>
<dbReference type="CDD" id="cd22667">
    <property type="entry name" value="FHA_NBN"/>
    <property type="match status" value="1"/>
</dbReference>
<dbReference type="SUPFAM" id="SSF49879">
    <property type="entry name" value="SMAD/FHA domain"/>
    <property type="match status" value="1"/>
</dbReference>
<dbReference type="Gene3D" id="2.60.200.20">
    <property type="match status" value="1"/>
</dbReference>
<feature type="region of interest" description="Disordered" evidence="9">
    <location>
        <begin position="896"/>
        <end position="925"/>
    </location>
</feature>
<comment type="caution">
    <text evidence="11">The sequence shown here is derived from an EMBL/GenBank/DDBJ whole genome shotgun (WGS) entry which is preliminary data.</text>
</comment>
<evidence type="ECO:0000259" key="10">
    <source>
        <dbReference type="PROSITE" id="PS50006"/>
    </source>
</evidence>
<dbReference type="GeneID" id="92515625"/>
<feature type="region of interest" description="Disordered" evidence="9">
    <location>
        <begin position="1265"/>
        <end position="1290"/>
    </location>
</feature>
<feature type="region of interest" description="Disordered" evidence="9">
    <location>
        <begin position="414"/>
        <end position="440"/>
    </location>
</feature>
<name>A0A836KTA1_9TRYP</name>
<dbReference type="EMBL" id="JAFEUZ010000016">
    <property type="protein sequence ID" value="KAG5481955.1"/>
    <property type="molecule type" value="Genomic_DNA"/>
</dbReference>
<dbReference type="Proteomes" id="UP000673552">
    <property type="component" value="Unassembled WGS sequence"/>
</dbReference>
<gene>
    <name evidence="11" type="ORF">LSCM1_05667</name>
</gene>
<dbReference type="GO" id="GO:0000724">
    <property type="term" value="P:double-strand break repair via homologous recombination"/>
    <property type="evidence" value="ECO:0007669"/>
    <property type="project" value="TreeGrafter"/>
</dbReference>
<feature type="compositionally biased region" description="Low complexity" evidence="9">
    <location>
        <begin position="792"/>
        <end position="803"/>
    </location>
</feature>
<feature type="compositionally biased region" description="Low complexity" evidence="9">
    <location>
        <begin position="1038"/>
        <end position="1052"/>
    </location>
</feature>
<keyword evidence="4" id="KW-0227">DNA damage</keyword>
<dbReference type="GO" id="GO:0005694">
    <property type="term" value="C:chromosome"/>
    <property type="evidence" value="ECO:0007669"/>
    <property type="project" value="UniProtKB-SubCell"/>
</dbReference>
<dbReference type="FunFam" id="2.60.200.20:FF:000017">
    <property type="entry name" value="Nibrin"/>
    <property type="match status" value="1"/>
</dbReference>
<dbReference type="GO" id="GO:0030870">
    <property type="term" value="C:Mre11 complex"/>
    <property type="evidence" value="ECO:0007669"/>
    <property type="project" value="InterPro"/>
</dbReference>
<evidence type="ECO:0000256" key="6">
    <source>
        <dbReference type="ARBA" id="ARBA00023242"/>
    </source>
</evidence>
<evidence type="ECO:0000256" key="1">
    <source>
        <dbReference type="ARBA" id="ARBA00004123"/>
    </source>
</evidence>
<dbReference type="InterPro" id="IPR000253">
    <property type="entry name" value="FHA_dom"/>
</dbReference>
<feature type="compositionally biased region" description="Low complexity" evidence="9">
    <location>
        <begin position="1080"/>
        <end position="1089"/>
    </location>
</feature>
<keyword evidence="7" id="KW-0131">Cell cycle</keyword>
<feature type="compositionally biased region" description="Low complexity" evidence="9">
    <location>
        <begin position="776"/>
        <end position="785"/>
    </location>
</feature>
<feature type="compositionally biased region" description="Basic and acidic residues" evidence="9">
    <location>
        <begin position="977"/>
        <end position="992"/>
    </location>
</feature>
<dbReference type="KEGG" id="lmat:92515625"/>
<feature type="region of interest" description="Disordered" evidence="9">
    <location>
        <begin position="487"/>
        <end position="542"/>
    </location>
</feature>
<proteinExistence type="inferred from homology"/>
<dbReference type="Pfam" id="PF00498">
    <property type="entry name" value="FHA"/>
    <property type="match status" value="1"/>
</dbReference>
<evidence type="ECO:0000256" key="8">
    <source>
        <dbReference type="ARBA" id="ARBA00044757"/>
    </source>
</evidence>
<evidence type="ECO:0000256" key="5">
    <source>
        <dbReference type="ARBA" id="ARBA00023204"/>
    </source>
</evidence>
<dbReference type="InterPro" id="IPR008984">
    <property type="entry name" value="SMAD_FHA_dom_sf"/>
</dbReference>
<evidence type="ECO:0000313" key="12">
    <source>
        <dbReference type="Proteomes" id="UP000673552"/>
    </source>
</evidence>
<evidence type="ECO:0000313" key="11">
    <source>
        <dbReference type="EMBL" id="KAG5481955.1"/>
    </source>
</evidence>
<protein>
    <recommendedName>
        <fullName evidence="10">FHA domain-containing protein</fullName>
    </recommendedName>
</protein>
<keyword evidence="12" id="KW-1185">Reference proteome</keyword>
<dbReference type="RefSeq" id="XP_067179748.1">
    <property type="nucleotide sequence ID" value="XM_067323113.1"/>
</dbReference>
<feature type="compositionally biased region" description="Low complexity" evidence="9">
    <location>
        <begin position="683"/>
        <end position="697"/>
    </location>
</feature>
<feature type="domain" description="FHA" evidence="10">
    <location>
        <begin position="24"/>
        <end position="85"/>
    </location>
</feature>
<feature type="region of interest" description="Disordered" evidence="9">
    <location>
        <begin position="776"/>
        <end position="803"/>
    </location>
</feature>
<dbReference type="GO" id="GO:0003684">
    <property type="term" value="F:damaged DNA binding"/>
    <property type="evidence" value="ECO:0007669"/>
    <property type="project" value="TreeGrafter"/>
</dbReference>
<feature type="compositionally biased region" description="Basic and acidic residues" evidence="9">
    <location>
        <begin position="1020"/>
        <end position="1030"/>
    </location>
</feature>
<dbReference type="GO" id="GO:0007095">
    <property type="term" value="P:mitotic G2 DNA damage checkpoint signaling"/>
    <property type="evidence" value="ECO:0007669"/>
    <property type="project" value="InterPro"/>
</dbReference>
<evidence type="ECO:0000256" key="9">
    <source>
        <dbReference type="SAM" id="MobiDB-lite"/>
    </source>
</evidence>
<evidence type="ECO:0000256" key="3">
    <source>
        <dbReference type="ARBA" id="ARBA00022454"/>
    </source>
</evidence>
<accession>A0A836KTA1</accession>
<feature type="region of interest" description="Disordered" evidence="9">
    <location>
        <begin position="583"/>
        <end position="760"/>
    </location>
</feature>
<reference evidence="12" key="1">
    <citation type="journal article" date="2021" name="Microbiol. Resour. Announc.">
        <title>LGAAP: Leishmaniinae Genome Assembly and Annotation Pipeline.</title>
        <authorList>
            <person name="Almutairi H."/>
            <person name="Urbaniak M.D."/>
            <person name="Bates M.D."/>
            <person name="Jariyapan N."/>
            <person name="Kwakye-Nuako G."/>
            <person name="Thomaz-Soccol V."/>
            <person name="Al-Salem W.S."/>
            <person name="Dillon R.J."/>
            <person name="Bates P.A."/>
            <person name="Gatherer D."/>
        </authorList>
    </citation>
    <scope>NUCLEOTIDE SEQUENCE [LARGE SCALE GENOMIC DNA]</scope>
</reference>
<evidence type="ECO:0000256" key="4">
    <source>
        <dbReference type="ARBA" id="ARBA00022763"/>
    </source>
</evidence>
<reference evidence="12" key="2">
    <citation type="journal article" date="2021" name="Sci. Data">
        <title>Chromosome-scale genome sequencing, assembly and annotation of six genomes from subfamily Leishmaniinae.</title>
        <authorList>
            <person name="Almutairi H."/>
            <person name="Urbaniak M.D."/>
            <person name="Bates M.D."/>
            <person name="Jariyapan N."/>
            <person name="Kwakye-Nuako G."/>
            <person name="Thomaz Soccol V."/>
            <person name="Al-Salem W.S."/>
            <person name="Dillon R.J."/>
            <person name="Bates P.A."/>
            <person name="Gatherer D."/>
        </authorList>
    </citation>
    <scope>NUCLEOTIDE SEQUENCE [LARGE SCALE GENOMIC DNA]</scope>
</reference>
<evidence type="ECO:0000256" key="2">
    <source>
        <dbReference type="ARBA" id="ARBA00004286"/>
    </source>
</evidence>
<comment type="subcellular location">
    <subcellularLocation>
        <location evidence="2">Chromosome</location>
    </subcellularLocation>
    <subcellularLocation>
        <location evidence="1">Nucleus</location>
    </subcellularLocation>
</comment>
<dbReference type="PANTHER" id="PTHR12162:SF0">
    <property type="entry name" value="NIBRIN"/>
    <property type="match status" value="1"/>
</dbReference>
<feature type="compositionally biased region" description="Basic and acidic residues" evidence="9">
    <location>
        <begin position="913"/>
        <end position="925"/>
    </location>
</feature>
<sequence>MYILEVNYGDGEIHRHFLLPDQTYTLGRKQCRILLPASEPSISRHHATIFVSPMPRYSILDPSAQLEVRIEDASKHGTFVDRERIGRYNSRFLYPEDRIRLGLRITARIIPVVLVLAISPALTDESWDLVVDACVGMGALVVEETIPAPLRYYEQHTNCIGFLYVAEDCFRMDETMMAALGYGYTLVTPHYVASLARSLEKKDTLMPGEFPSPSSPLPASLALRSVHYRRPAQTFFSVTEFLSTGRPAAATVFCGCTFVLLVGTLEETYNEVLRLGGGTVEAVAPNAVAAWLSRQPSPPPLPRTTIVLVGDGDFRRVADEVIERGGGRGVFQAKHASPAICGYLTMYKYGVCLIPEENVHLALYRNDAKELNAKATSRYLQRTTDDMLADTTQSPVEDAPWGMSSGIVTDVSSMSHRGSTIRVSESPTNTSPLSVAPLDPAPSVLQRSREAFSGASTSFSGADKKVSATATADTTNTAVLTAAKADSTHVIRSQTGSRPTSPNLISSLHSSRSDRSLSASSQPSSAAPATSPRSGLSCPSPDTVALAIAPAAAAPPPAPSDGTCRTADTVASELLPIAALETTTASSSACTGGGDRSAAERCEDKPADTSSAAMATTVQGTMSASQRTSSHTTRRNSHPFSLSARARNRGEGSDEEEESTKKSTGGATEPEDAEGLQGRRCSRFSSGRRASGGLLRSNRGHSPAATSLKSEGLVRTRSRAALGPHPSETAATGSPRAHRPPRTVEERRPLKSQTISEESWCDSALEGWRGRRVAGATESAAANGAMPPLPPSTSTSPAASASTTTITATAPVLHRTAQPKSAAAQAVPAVAALAGEAAQPKPRYRERTTDGATGKDSEAPHQVPSIRRGEQCLASSAALSPRYGFVRVSSYVDPVHREGHHGGEQLTSSLHSAHNEGERRTTPERDVLVHTASQVSVSSARQRVEAVRVGSVLERCTSFSRDFEHSLSRYAESAENDAEKAGSRRSAVRREPVSCATRLPPSKGAGPLITRLASFPFERSESSRMREMATPHRLVTPRASSNMSRNRSSQASTSAQRYRSPVATDEECTPRLNIGDAAEGRSGTASARRCSTRRRGGSPTHGNGKVSVSSLNLSAPGQILGCRSGHAVSARGTTSSGTTESFSRINKELCSHCQSFMKIFLNNFVSDTERTTRHVARQAFMDSESKQMLEEGAERLLECLNYISAVEPDIPAMYSTSSTRAACRQVRQKSQYALSKMKACYRALSCKVPGVVTRAQAALSTRTMLPRHQKRSSSVTAGAQGGQSQRTCAF</sequence>
<feature type="compositionally biased region" description="Polar residues" evidence="9">
    <location>
        <begin position="414"/>
        <end position="433"/>
    </location>
</feature>
<dbReference type="SMART" id="SM00240">
    <property type="entry name" value="FHA"/>
    <property type="match status" value="1"/>
</dbReference>
<keyword evidence="5" id="KW-0234">DNA repair</keyword>
<feature type="region of interest" description="Disordered" evidence="9">
    <location>
        <begin position="834"/>
        <end position="868"/>
    </location>
</feature>
<feature type="region of interest" description="Disordered" evidence="9">
    <location>
        <begin position="1020"/>
        <end position="1108"/>
    </location>
</feature>
<feature type="compositionally biased region" description="Low complexity" evidence="9">
    <location>
        <begin position="501"/>
        <end position="534"/>
    </location>
</feature>
<keyword evidence="3" id="KW-0158">Chromosome</keyword>
<feature type="compositionally biased region" description="Basic and acidic residues" evidence="9">
    <location>
        <begin position="843"/>
        <end position="859"/>
    </location>
</feature>
<dbReference type="InterPro" id="IPR040227">
    <property type="entry name" value="Nibrin-rel"/>
</dbReference>
<feature type="compositionally biased region" description="Polar residues" evidence="9">
    <location>
        <begin position="490"/>
        <end position="500"/>
    </location>
</feature>
<comment type="similarity">
    <text evidence="8">Belongs to the Nibrin family.</text>
</comment>
<feature type="compositionally biased region" description="Polar residues" evidence="9">
    <location>
        <begin position="1272"/>
        <end position="1290"/>
    </location>
</feature>
<dbReference type="OrthoDB" id="552194at2759"/>
<feature type="compositionally biased region" description="Basic and acidic residues" evidence="9">
    <location>
        <begin position="597"/>
        <end position="607"/>
    </location>
</feature>
<keyword evidence="6" id="KW-0539">Nucleus</keyword>